<evidence type="ECO:0000256" key="6">
    <source>
        <dbReference type="ARBA" id="ARBA00023136"/>
    </source>
</evidence>
<protein>
    <submittedName>
        <fullName evidence="9">Energy-coupling factor ABC transporter permease</fullName>
    </submittedName>
</protein>
<feature type="transmembrane region" description="Helical" evidence="7">
    <location>
        <begin position="308"/>
        <end position="328"/>
    </location>
</feature>
<evidence type="ECO:0000256" key="7">
    <source>
        <dbReference type="SAM" id="Phobius"/>
    </source>
</evidence>
<proteinExistence type="predicted"/>
<dbReference type="RefSeq" id="WP_281093688.1">
    <property type="nucleotide sequence ID" value="NZ_JARYZI010000003.1"/>
</dbReference>
<dbReference type="InterPro" id="IPR025937">
    <property type="entry name" value="PDGLE_dom"/>
</dbReference>
<keyword evidence="6 7" id="KW-0472">Membrane</keyword>
<evidence type="ECO:0000313" key="9">
    <source>
        <dbReference type="EMBL" id="MDH8677864.1"/>
    </source>
</evidence>
<accession>A0ABT6NBT4</accession>
<comment type="subcellular location">
    <subcellularLocation>
        <location evidence="1">Cell membrane</location>
        <topology evidence="1">Multi-pass membrane protein</topology>
    </subcellularLocation>
</comment>
<dbReference type="PANTHER" id="PTHR34229">
    <property type="entry name" value="METAL TRANSPORT PROTEIN HI_1621-RELATED"/>
    <property type="match status" value="1"/>
</dbReference>
<dbReference type="EMBL" id="JARYZI010000003">
    <property type="protein sequence ID" value="MDH8677864.1"/>
    <property type="molecule type" value="Genomic_DNA"/>
</dbReference>
<keyword evidence="2" id="KW-0813">Transport</keyword>
<evidence type="ECO:0000256" key="1">
    <source>
        <dbReference type="ARBA" id="ARBA00004651"/>
    </source>
</evidence>
<gene>
    <name evidence="9" type="ORF">QE109_06880</name>
</gene>
<name>A0ABT6NBT4_9FIRM</name>
<feature type="transmembrane region" description="Helical" evidence="7">
    <location>
        <begin position="104"/>
        <end position="126"/>
    </location>
</feature>
<evidence type="ECO:0000256" key="3">
    <source>
        <dbReference type="ARBA" id="ARBA00022475"/>
    </source>
</evidence>
<feature type="transmembrane region" description="Helical" evidence="7">
    <location>
        <begin position="72"/>
        <end position="98"/>
    </location>
</feature>
<keyword evidence="3" id="KW-1003">Cell membrane</keyword>
<evidence type="ECO:0000256" key="4">
    <source>
        <dbReference type="ARBA" id="ARBA00022692"/>
    </source>
</evidence>
<sequence length="339" mass="36769">MHMADALLSPVVSGTMTIAASTAVYFSYKKVSKTLDEVHLPLMGVMGAFVFAAQMINFTIPGTGSSGHLGGGMLLAALLGPYAGFLSMMSVLLIQAIFFGDGGLMALGANIINLGFFTCFVVYPLIYKPMMRRGKPIIYRAIITVFSAMTAMSLGAFAVVIETVLSGRTELPFFEFMILMIPIHLAIGVVEGLVTFFVLEFVYQQRPGMLQNEEMIKEGIPKKQLRKGAIIGLIISVLLIGSVISLYASELPDGLEWSIENIVGSTDLESQSGLHQWFSSFQEKITLLPDYNFKENSQLNSSLNGTSFSGIVGGILTLSLLLLFGFILRKAKGKSGHEY</sequence>
<evidence type="ECO:0000256" key="2">
    <source>
        <dbReference type="ARBA" id="ARBA00022448"/>
    </source>
</evidence>
<feature type="transmembrane region" description="Helical" evidence="7">
    <location>
        <begin position="7"/>
        <end position="28"/>
    </location>
</feature>
<dbReference type="Gene3D" id="1.10.1760.20">
    <property type="match status" value="1"/>
</dbReference>
<feature type="transmembrane region" description="Helical" evidence="7">
    <location>
        <begin position="138"/>
        <end position="161"/>
    </location>
</feature>
<dbReference type="Proteomes" id="UP001158045">
    <property type="component" value="Unassembled WGS sequence"/>
</dbReference>
<evidence type="ECO:0000259" key="8">
    <source>
        <dbReference type="Pfam" id="PF13190"/>
    </source>
</evidence>
<keyword evidence="5 7" id="KW-1133">Transmembrane helix</keyword>
<dbReference type="PANTHER" id="PTHR34229:SF1">
    <property type="entry name" value="METAL TRANSPORT PROTEIN HI_1621-RELATED"/>
    <property type="match status" value="1"/>
</dbReference>
<dbReference type="Pfam" id="PF13190">
    <property type="entry name" value="PDGLE"/>
    <property type="match status" value="1"/>
</dbReference>
<evidence type="ECO:0000256" key="5">
    <source>
        <dbReference type="ARBA" id="ARBA00022989"/>
    </source>
</evidence>
<feature type="transmembrane region" description="Helical" evidence="7">
    <location>
        <begin position="40"/>
        <end position="60"/>
    </location>
</feature>
<dbReference type="InterPro" id="IPR002751">
    <property type="entry name" value="CbiM/NikMN"/>
</dbReference>
<dbReference type="Pfam" id="PF01891">
    <property type="entry name" value="CbiM"/>
    <property type="match status" value="1"/>
</dbReference>
<evidence type="ECO:0000313" key="10">
    <source>
        <dbReference type="Proteomes" id="UP001158045"/>
    </source>
</evidence>
<feature type="domain" description="PDGLE" evidence="8">
    <location>
        <begin position="229"/>
        <end position="330"/>
    </location>
</feature>
<feature type="transmembrane region" description="Helical" evidence="7">
    <location>
        <begin position="229"/>
        <end position="248"/>
    </location>
</feature>
<keyword evidence="10" id="KW-1185">Reference proteome</keyword>
<keyword evidence="4 7" id="KW-0812">Transmembrane</keyword>
<feature type="transmembrane region" description="Helical" evidence="7">
    <location>
        <begin position="173"/>
        <end position="199"/>
    </location>
</feature>
<comment type="caution">
    <text evidence="9">The sequence shown here is derived from an EMBL/GenBank/DDBJ whole genome shotgun (WGS) entry which is preliminary data.</text>
</comment>
<reference evidence="9 10" key="1">
    <citation type="submission" date="2023-04" db="EMBL/GenBank/DDBJ databases">
        <title>Fusibacter bizertensis strain WBS, isolated from littoral bottom sediments of the Arctic seas - biochemical and genomic analysis.</title>
        <authorList>
            <person name="Brioukhanov A.L."/>
        </authorList>
    </citation>
    <scope>NUCLEOTIDE SEQUENCE [LARGE SCALE GENOMIC DNA]</scope>
    <source>
        <strain evidence="9 10">WBS</strain>
    </source>
</reference>
<organism evidence="9 10">
    <name type="scientific">Fusibacter bizertensis</name>
    <dbReference type="NCBI Taxonomy" id="1488331"/>
    <lineage>
        <taxon>Bacteria</taxon>
        <taxon>Bacillati</taxon>
        <taxon>Bacillota</taxon>
        <taxon>Clostridia</taxon>
        <taxon>Eubacteriales</taxon>
        <taxon>Eubacteriales Family XII. Incertae Sedis</taxon>
        <taxon>Fusibacter</taxon>
    </lineage>
</organism>